<protein>
    <recommendedName>
        <fullName evidence="4">Lipoprotein</fullName>
    </recommendedName>
</protein>
<sequence length="419" mass="47151">MKKNLLLLLGVAVMFFSCQNESTEAEEQQQTAFEAEIAAEADILTSEIEVAGIDEGDDALQMNAESEILVKRPSKNSGLTFSTASKSQSTQCEADIEGLVASLPESVTLTTTSKRGPDAYFTLDIVDGYLAGNEQLAWCADIDLNLEVEGPLDFDVYSSYGDNIPETVFAQPENLDLVNWILNQDYVGKQSPNESGVYTFGHVQWAIWELLNSYNCNICENLTNPTGTWRYDSTNLKKAQEILQAALENGEGYTPGCGEKIGVVLVPDGKQPLIIMKEVPSKEQECDDCEGDVDQLTMEFDWHRAKRVRIYQKKENTCWGAKVFDKVLQPGEEFSIEGVNHDGSFGKYVYIYIDNCYYTKIKTNCYLNIGPGYEKGVFNVISGTSTHGGELCEYIKPEQRCYRHWSCYYYYKSCRYKKH</sequence>
<evidence type="ECO:0000313" key="3">
    <source>
        <dbReference type="Proteomes" id="UP000251545"/>
    </source>
</evidence>
<gene>
    <name evidence="2" type="ORF">CLV33_10233</name>
</gene>
<dbReference type="RefSeq" id="WP_105472770.1">
    <property type="nucleotide sequence ID" value="NZ_PVEO01000002.1"/>
</dbReference>
<dbReference type="AlphaFoldDB" id="A0A362X1C5"/>
<accession>A0A362X1C5</accession>
<evidence type="ECO:0008006" key="4">
    <source>
        <dbReference type="Google" id="ProtNLM"/>
    </source>
</evidence>
<organism evidence="2 3">
    <name type="scientific">Jejuia pallidilutea</name>
    <dbReference type="NCBI Taxonomy" id="504487"/>
    <lineage>
        <taxon>Bacteria</taxon>
        <taxon>Pseudomonadati</taxon>
        <taxon>Bacteroidota</taxon>
        <taxon>Flavobacteriia</taxon>
        <taxon>Flavobacteriales</taxon>
        <taxon>Flavobacteriaceae</taxon>
        <taxon>Jejuia</taxon>
    </lineage>
</organism>
<feature type="chain" id="PRO_5016688015" description="Lipoprotein" evidence="1">
    <location>
        <begin position="23"/>
        <end position="419"/>
    </location>
</feature>
<evidence type="ECO:0000256" key="1">
    <source>
        <dbReference type="SAM" id="SignalP"/>
    </source>
</evidence>
<proteinExistence type="predicted"/>
<dbReference type="EMBL" id="PVEO01000002">
    <property type="protein sequence ID" value="PQV50176.1"/>
    <property type="molecule type" value="Genomic_DNA"/>
</dbReference>
<keyword evidence="1" id="KW-0732">Signal</keyword>
<feature type="signal peptide" evidence="1">
    <location>
        <begin position="1"/>
        <end position="22"/>
    </location>
</feature>
<comment type="caution">
    <text evidence="2">The sequence shown here is derived from an EMBL/GenBank/DDBJ whole genome shotgun (WGS) entry which is preliminary data.</text>
</comment>
<name>A0A362X1C5_9FLAO</name>
<evidence type="ECO:0000313" key="2">
    <source>
        <dbReference type="EMBL" id="PQV50176.1"/>
    </source>
</evidence>
<dbReference type="Proteomes" id="UP000251545">
    <property type="component" value="Unassembled WGS sequence"/>
</dbReference>
<reference evidence="2 3" key="1">
    <citation type="submission" date="2018-02" db="EMBL/GenBank/DDBJ databases">
        <title>Genomic Encyclopedia of Archaeal and Bacterial Type Strains, Phase II (KMG-II): from individual species to whole genera.</title>
        <authorList>
            <person name="Goeker M."/>
        </authorList>
    </citation>
    <scope>NUCLEOTIDE SEQUENCE [LARGE SCALE GENOMIC DNA]</scope>
    <source>
        <strain evidence="2 3">DSM 21165</strain>
    </source>
</reference>
<dbReference type="PROSITE" id="PS51257">
    <property type="entry name" value="PROKAR_LIPOPROTEIN"/>
    <property type="match status" value="1"/>
</dbReference>